<protein>
    <recommendedName>
        <fullName evidence="3">Tail spike TSP1/Gp66 N-terminal domain-containing protein</fullName>
    </recommendedName>
</protein>
<sequence length="775" mass="85070">MVDRYNTGDPRPSNSMKNLSDNALAFDDFLNSDGDNAVDRFGKEFPTISKLIKNVDEIFSSQLSMQESTFSESQTDKENRFQQFLNTSGYVFLGDYQDGPFQFSARNQYIRHDGQYYRLNAATNIGFTTTGTDATSFANDVSHFKLMDGDTLRQNLVSVEGQLLVGSPRHLADLRGIFPGVSSRIKTLGAKWAYDGGAGEWWFDPSDMSELVSTYPRLFIAPTIDPSGASGAWRLNMGGDVTLSAFGVGISTELPAVMTALDAGIINPDIFLLENSGGMIASDADYQFNADVLNQFNAYAKGKKYARLPTGKVFISELNFSYDPKFDLEWGVNSELASTRNLGSIDNGTVFIARDADSANPVITIAGTEAKRLSGIYMRNVAIVSKDLFDNRDLTIPAEWNVRSNRPALKLDYIASAIDIGTLTICGFKQALLGSELWDGSIRRLTVSICSDPDGTVPAVWLGSQHGDNSNALKFYDMRIEHCPFSLECGFIEHVRFINGKIETKRKKDAAHYVVKINDNATRYHFDGMQFVTTPTTKTPYLYDQGQWPVYNECDFTVGGIVGNYPGVRWIYRNPTKTSVAKFKALTITGPMQADGADPAAYPMYLADYDEFGGSIQCQDTYTIDGAAVYPSYQGLICMGTGTKMGSLHINTNNIAKTAGSVFYARGGDYDIGKPTIIGAPHNLLAGVKNDIRKMITSSPDIEIYRRETILLNPGATLNSMKGFEGQTIRVMTFGTGCTIKHSGSINNSSGADIKMTANTVYTYMMLTGTTAKQI</sequence>
<accession>A0AAE4MPX9</accession>
<dbReference type="Proteomes" id="UP001187239">
    <property type="component" value="Unassembled WGS sequence"/>
</dbReference>
<comment type="caution">
    <text evidence="1">The sequence shown here is derived from an EMBL/GenBank/DDBJ whole genome shotgun (WGS) entry which is preliminary data.</text>
</comment>
<dbReference type="RefSeq" id="WP_316938384.1">
    <property type="nucleotide sequence ID" value="NZ_JAWHXQ010000006.1"/>
</dbReference>
<organism evidence="1 2">
    <name type="scientific">Klebsiella quasipneumoniae subsp. similipneumoniae</name>
    <dbReference type="NCBI Taxonomy" id="1463164"/>
    <lineage>
        <taxon>Bacteria</taxon>
        <taxon>Pseudomonadati</taxon>
        <taxon>Pseudomonadota</taxon>
        <taxon>Gammaproteobacteria</taxon>
        <taxon>Enterobacterales</taxon>
        <taxon>Enterobacteriaceae</taxon>
        <taxon>Klebsiella/Raoultella group</taxon>
        <taxon>Klebsiella</taxon>
        <taxon>Klebsiella pneumoniae complex</taxon>
    </lineage>
</organism>
<reference evidence="1" key="1">
    <citation type="submission" date="2023-10" db="EMBL/GenBank/DDBJ databases">
        <title>Surveillance and assessment of the effects of hospital wastewater treatment on clearance of pathogenic bacterial and antimicrobial resistance genes.</title>
        <authorList>
            <person name="Wu Y."/>
        </authorList>
    </citation>
    <scope>NUCLEOTIDE SEQUENCE</scope>
    <source>
        <strain evidence="1">23-M-SY-8</strain>
    </source>
</reference>
<dbReference type="EMBL" id="JAWHXQ010000006">
    <property type="protein sequence ID" value="MDV0611455.1"/>
    <property type="molecule type" value="Genomic_DNA"/>
</dbReference>
<evidence type="ECO:0000313" key="2">
    <source>
        <dbReference type="Proteomes" id="UP001187239"/>
    </source>
</evidence>
<gene>
    <name evidence="1" type="ORF">RZO73_13050</name>
</gene>
<evidence type="ECO:0000313" key="1">
    <source>
        <dbReference type="EMBL" id="MDV0611455.1"/>
    </source>
</evidence>
<dbReference type="AlphaFoldDB" id="A0AAE4MPX9"/>
<name>A0AAE4MPX9_9ENTR</name>
<evidence type="ECO:0008006" key="3">
    <source>
        <dbReference type="Google" id="ProtNLM"/>
    </source>
</evidence>
<proteinExistence type="predicted"/>